<proteinExistence type="predicted"/>
<organism evidence="1 2">
    <name type="scientific">Datura stramonium</name>
    <name type="common">Jimsonweed</name>
    <name type="synonym">Common thornapple</name>
    <dbReference type="NCBI Taxonomy" id="4076"/>
    <lineage>
        <taxon>Eukaryota</taxon>
        <taxon>Viridiplantae</taxon>
        <taxon>Streptophyta</taxon>
        <taxon>Embryophyta</taxon>
        <taxon>Tracheophyta</taxon>
        <taxon>Spermatophyta</taxon>
        <taxon>Magnoliopsida</taxon>
        <taxon>eudicotyledons</taxon>
        <taxon>Gunneridae</taxon>
        <taxon>Pentapetalae</taxon>
        <taxon>asterids</taxon>
        <taxon>lamiids</taxon>
        <taxon>Solanales</taxon>
        <taxon>Solanaceae</taxon>
        <taxon>Solanoideae</taxon>
        <taxon>Datureae</taxon>
        <taxon>Datura</taxon>
    </lineage>
</organism>
<accession>A0ABS8VAN1</accession>
<name>A0ABS8VAN1_DATST</name>
<keyword evidence="2" id="KW-1185">Reference proteome</keyword>
<sequence>MFSSIGGGHPVMVKWPEEELDFVTHSKLSDPSEGLNSYSSPYGVMDMVYPSSQIRMDDFIPEFSFIDVQAPHLLRLCDGLTINEVNLFLIRRGAPEKISLDFVDMVSDMDR</sequence>
<comment type="caution">
    <text evidence="1">The sequence shown here is derived from an EMBL/GenBank/DDBJ whole genome shotgun (WGS) entry which is preliminary data.</text>
</comment>
<reference evidence="1 2" key="1">
    <citation type="journal article" date="2021" name="BMC Genomics">
        <title>Datura genome reveals duplications of psychoactive alkaloid biosynthetic genes and high mutation rate following tissue culture.</title>
        <authorList>
            <person name="Rajewski A."/>
            <person name="Carter-House D."/>
            <person name="Stajich J."/>
            <person name="Litt A."/>
        </authorList>
    </citation>
    <scope>NUCLEOTIDE SEQUENCE [LARGE SCALE GENOMIC DNA]</scope>
    <source>
        <strain evidence="1">AR-01</strain>
    </source>
</reference>
<dbReference type="EMBL" id="JACEIK010003801">
    <property type="protein sequence ID" value="MCD9643164.1"/>
    <property type="molecule type" value="Genomic_DNA"/>
</dbReference>
<protein>
    <submittedName>
        <fullName evidence="1">Uncharacterized protein</fullName>
    </submittedName>
</protein>
<evidence type="ECO:0000313" key="2">
    <source>
        <dbReference type="Proteomes" id="UP000823775"/>
    </source>
</evidence>
<evidence type="ECO:0000313" key="1">
    <source>
        <dbReference type="EMBL" id="MCD9643164.1"/>
    </source>
</evidence>
<dbReference type="Proteomes" id="UP000823775">
    <property type="component" value="Unassembled WGS sequence"/>
</dbReference>
<gene>
    <name evidence="1" type="ORF">HAX54_030383</name>
</gene>